<dbReference type="Pfam" id="PF00589">
    <property type="entry name" value="Phage_integrase"/>
    <property type="match status" value="1"/>
</dbReference>
<dbReference type="AlphaFoldDB" id="A0A164KPS3"/>
<keyword evidence="2" id="KW-0238">DNA-binding</keyword>
<protein>
    <recommendedName>
        <fullName evidence="5">Tyr recombinase domain-containing protein</fullName>
    </recommendedName>
</protein>
<comment type="similarity">
    <text evidence="1">Belongs to the 'phage' integrase family.</text>
</comment>
<feature type="compositionally biased region" description="Polar residues" evidence="4">
    <location>
        <begin position="342"/>
        <end position="354"/>
    </location>
</feature>
<dbReference type="Gene3D" id="1.10.443.10">
    <property type="entry name" value="Intergrase catalytic core"/>
    <property type="match status" value="1"/>
</dbReference>
<name>A0A164KPS3_9NOCA</name>
<reference evidence="6 7" key="1">
    <citation type="submission" date="2016-04" db="EMBL/GenBank/DDBJ databases">
        <authorList>
            <person name="Evans L.H."/>
            <person name="Alamgir A."/>
            <person name="Owens N."/>
            <person name="Weber N.D."/>
            <person name="Virtaneva K."/>
            <person name="Barbian K."/>
            <person name="Babar A."/>
            <person name="Rosenke K."/>
        </authorList>
    </citation>
    <scope>NUCLEOTIDE SEQUENCE [LARGE SCALE GENOMIC DNA]</scope>
    <source>
        <strain evidence="6 7">IFM 0406</strain>
    </source>
</reference>
<keyword evidence="3" id="KW-0233">DNA recombination</keyword>
<sequence>MTLGTWGHIQRTEIEPGRWYADCWVRDLDGITRRARRHTPTGVVDRKGAAAERVLIDHLKNRIFATSDDEEITRDTTVATLWKNYRAHLVELGRASNTLQRYDHVAKIIIKGLGGVRLGEVTTQRLERFIRTVESNQGAADAKTCRTVLTGMCGMGVRFDVWSENPVRETRSVDTTPSRTTQALEPEQLRQLLHDVQESDAPCPALPTGKDSESAGEQRKSKKQYRIPTVAEYCRKADLADLITMFTATGVRMAELLAFLPENFDPETKTIEVTGHIVRIPKVGLRRLTNDYDPKMPKNKRRTLALPDYAVVMLQRRIAELQSDDDDATRPDTDTDEHVQTLFPSSTGTLRDPTNVNDQWRRVRAALGVGDITGHSFRKTVATLIDDAEMSARVAADQLGHAQVSMTQDVYMKRGTVRFEVAGILDSVINSGDKVETRPKKKTQASR</sequence>
<organism evidence="6 7">
    <name type="scientific">Nocardia terpenica</name>
    <dbReference type="NCBI Taxonomy" id="455432"/>
    <lineage>
        <taxon>Bacteria</taxon>
        <taxon>Bacillati</taxon>
        <taxon>Actinomycetota</taxon>
        <taxon>Actinomycetes</taxon>
        <taxon>Mycobacteriales</taxon>
        <taxon>Nocardiaceae</taxon>
        <taxon>Nocardia</taxon>
    </lineage>
</organism>
<dbReference type="GO" id="GO:0006310">
    <property type="term" value="P:DNA recombination"/>
    <property type="evidence" value="ECO:0007669"/>
    <property type="project" value="UniProtKB-KW"/>
</dbReference>
<proteinExistence type="inferred from homology"/>
<dbReference type="STRING" id="455432.AWN90_02475"/>
<dbReference type="PROSITE" id="PS51898">
    <property type="entry name" value="TYR_RECOMBINASE"/>
    <property type="match status" value="1"/>
</dbReference>
<dbReference type="OrthoDB" id="4326943at2"/>
<dbReference type="SUPFAM" id="SSF56349">
    <property type="entry name" value="DNA breaking-rejoining enzymes"/>
    <property type="match status" value="1"/>
</dbReference>
<feature type="compositionally biased region" description="Basic and acidic residues" evidence="4">
    <location>
        <begin position="328"/>
        <end position="339"/>
    </location>
</feature>
<evidence type="ECO:0000313" key="6">
    <source>
        <dbReference type="EMBL" id="KZM71609.1"/>
    </source>
</evidence>
<dbReference type="InterPro" id="IPR050090">
    <property type="entry name" value="Tyrosine_recombinase_XerCD"/>
</dbReference>
<feature type="compositionally biased region" description="Basic and acidic residues" evidence="4">
    <location>
        <begin position="210"/>
        <end position="219"/>
    </location>
</feature>
<evidence type="ECO:0000256" key="1">
    <source>
        <dbReference type="ARBA" id="ARBA00008857"/>
    </source>
</evidence>
<dbReference type="PANTHER" id="PTHR30349">
    <property type="entry name" value="PHAGE INTEGRASE-RELATED"/>
    <property type="match status" value="1"/>
</dbReference>
<keyword evidence="7" id="KW-1185">Reference proteome</keyword>
<dbReference type="InterPro" id="IPR010998">
    <property type="entry name" value="Integrase_recombinase_N"/>
</dbReference>
<dbReference type="PANTHER" id="PTHR30349:SF41">
    <property type="entry name" value="INTEGRASE_RECOMBINASE PROTEIN MJ0367-RELATED"/>
    <property type="match status" value="1"/>
</dbReference>
<accession>A0A164KPS3</accession>
<dbReference type="InterPro" id="IPR002104">
    <property type="entry name" value="Integrase_catalytic"/>
</dbReference>
<evidence type="ECO:0000313" key="7">
    <source>
        <dbReference type="Proteomes" id="UP000076512"/>
    </source>
</evidence>
<gene>
    <name evidence="6" type="ORF">AWN90_02475</name>
</gene>
<evidence type="ECO:0000256" key="3">
    <source>
        <dbReference type="ARBA" id="ARBA00023172"/>
    </source>
</evidence>
<feature type="region of interest" description="Disordered" evidence="4">
    <location>
        <begin position="200"/>
        <end position="223"/>
    </location>
</feature>
<feature type="region of interest" description="Disordered" evidence="4">
    <location>
        <begin position="322"/>
        <end position="354"/>
    </location>
</feature>
<evidence type="ECO:0000256" key="2">
    <source>
        <dbReference type="ARBA" id="ARBA00023125"/>
    </source>
</evidence>
<evidence type="ECO:0000259" key="5">
    <source>
        <dbReference type="PROSITE" id="PS51898"/>
    </source>
</evidence>
<dbReference type="Proteomes" id="UP000076512">
    <property type="component" value="Unassembled WGS sequence"/>
</dbReference>
<dbReference type="GO" id="GO:0003677">
    <property type="term" value="F:DNA binding"/>
    <property type="evidence" value="ECO:0007669"/>
    <property type="project" value="UniProtKB-KW"/>
</dbReference>
<dbReference type="EMBL" id="LWGR01000012">
    <property type="protein sequence ID" value="KZM71609.1"/>
    <property type="molecule type" value="Genomic_DNA"/>
</dbReference>
<feature type="domain" description="Tyr recombinase" evidence="5">
    <location>
        <begin position="179"/>
        <end position="426"/>
    </location>
</feature>
<dbReference type="InterPro" id="IPR013762">
    <property type="entry name" value="Integrase-like_cat_sf"/>
</dbReference>
<dbReference type="RefSeq" id="WP_082870456.1">
    <property type="nucleotide sequence ID" value="NZ_JABMCZ010000003.1"/>
</dbReference>
<evidence type="ECO:0000256" key="4">
    <source>
        <dbReference type="SAM" id="MobiDB-lite"/>
    </source>
</evidence>
<comment type="caution">
    <text evidence="6">The sequence shown here is derived from an EMBL/GenBank/DDBJ whole genome shotgun (WGS) entry which is preliminary data.</text>
</comment>
<dbReference type="Gene3D" id="1.10.150.130">
    <property type="match status" value="1"/>
</dbReference>
<dbReference type="GO" id="GO:0015074">
    <property type="term" value="P:DNA integration"/>
    <property type="evidence" value="ECO:0007669"/>
    <property type="project" value="InterPro"/>
</dbReference>
<dbReference type="InterPro" id="IPR011010">
    <property type="entry name" value="DNA_brk_join_enz"/>
</dbReference>